<comment type="caution">
    <text evidence="1">The sequence shown here is derived from an EMBL/GenBank/DDBJ whole genome shotgun (WGS) entry which is preliminary data.</text>
</comment>
<accession>A0A397UYF4</accession>
<evidence type="ECO:0000313" key="1">
    <source>
        <dbReference type="EMBL" id="RIB12573.1"/>
    </source>
</evidence>
<reference evidence="1 2" key="1">
    <citation type="submission" date="2018-06" db="EMBL/GenBank/DDBJ databases">
        <title>Comparative genomics reveals the genomic features of Rhizophagus irregularis, R. cerebriforme, R. diaphanum and Gigaspora rosea, and their symbiotic lifestyle signature.</title>
        <authorList>
            <person name="Morin E."/>
            <person name="San Clemente H."/>
            <person name="Chen E.C.H."/>
            <person name="De La Providencia I."/>
            <person name="Hainaut M."/>
            <person name="Kuo A."/>
            <person name="Kohler A."/>
            <person name="Murat C."/>
            <person name="Tang N."/>
            <person name="Roy S."/>
            <person name="Loubradou J."/>
            <person name="Henrissat B."/>
            <person name="Grigoriev I.V."/>
            <person name="Corradi N."/>
            <person name="Roux C."/>
            <person name="Martin F.M."/>
        </authorList>
    </citation>
    <scope>NUCLEOTIDE SEQUENCE [LARGE SCALE GENOMIC DNA]</scope>
    <source>
        <strain evidence="1 2">DAOM 194757</strain>
    </source>
</reference>
<name>A0A397UYF4_9GLOM</name>
<sequence>MRSVIDIENESDIDVENVCNIDIEKETDNDVENVCDIDIENVCDIDIEKESGSTIKKQLIERDAINKNLPIITENLNNMYTSKPEICTRLSKIYGTKTASDIEMPSDI</sequence>
<dbReference type="EMBL" id="QKWP01001010">
    <property type="protein sequence ID" value="RIB12573.1"/>
    <property type="molecule type" value="Genomic_DNA"/>
</dbReference>
<dbReference type="OrthoDB" id="2471727at2759"/>
<organism evidence="1 2">
    <name type="scientific">Gigaspora rosea</name>
    <dbReference type="NCBI Taxonomy" id="44941"/>
    <lineage>
        <taxon>Eukaryota</taxon>
        <taxon>Fungi</taxon>
        <taxon>Fungi incertae sedis</taxon>
        <taxon>Mucoromycota</taxon>
        <taxon>Glomeromycotina</taxon>
        <taxon>Glomeromycetes</taxon>
        <taxon>Diversisporales</taxon>
        <taxon>Gigasporaceae</taxon>
        <taxon>Gigaspora</taxon>
    </lineage>
</organism>
<proteinExistence type="predicted"/>
<keyword evidence="2" id="KW-1185">Reference proteome</keyword>
<gene>
    <name evidence="1" type="ORF">C2G38_2041712</name>
</gene>
<dbReference type="AlphaFoldDB" id="A0A397UYF4"/>
<evidence type="ECO:0000313" key="2">
    <source>
        <dbReference type="Proteomes" id="UP000266673"/>
    </source>
</evidence>
<protein>
    <submittedName>
        <fullName evidence="1">Uncharacterized protein</fullName>
    </submittedName>
</protein>
<dbReference type="Proteomes" id="UP000266673">
    <property type="component" value="Unassembled WGS sequence"/>
</dbReference>